<sequence>MDPGWAVKLKHKVKKLFCLKTDVQHKMYLAHVYAKKARQERKAIMRKLEIPVQDGSEDRITPED</sequence>
<name>N1QSU4_AEGTA</name>
<protein>
    <submittedName>
        <fullName evidence="1">Uncharacterized protein</fullName>
    </submittedName>
</protein>
<organism evidence="1">
    <name type="scientific">Aegilops tauschii</name>
    <name type="common">Tausch's goatgrass</name>
    <name type="synonym">Aegilops squarrosa</name>
    <dbReference type="NCBI Taxonomy" id="37682"/>
    <lineage>
        <taxon>Eukaryota</taxon>
        <taxon>Viridiplantae</taxon>
        <taxon>Streptophyta</taxon>
        <taxon>Embryophyta</taxon>
        <taxon>Tracheophyta</taxon>
        <taxon>Spermatophyta</taxon>
        <taxon>Magnoliopsida</taxon>
        <taxon>Liliopsida</taxon>
        <taxon>Poales</taxon>
        <taxon>Poaceae</taxon>
        <taxon>BOP clade</taxon>
        <taxon>Pooideae</taxon>
        <taxon>Triticodae</taxon>
        <taxon>Triticeae</taxon>
        <taxon>Triticinae</taxon>
        <taxon>Aegilops</taxon>
    </lineage>
</organism>
<evidence type="ECO:0000313" key="1">
    <source>
        <dbReference type="EnsemblPlants" id="EMT01585"/>
    </source>
</evidence>
<reference evidence="1" key="1">
    <citation type="submission" date="2015-06" db="UniProtKB">
        <authorList>
            <consortium name="EnsemblPlants"/>
        </authorList>
    </citation>
    <scope>IDENTIFICATION</scope>
</reference>
<dbReference type="AlphaFoldDB" id="N1QSU4"/>
<proteinExistence type="predicted"/>
<accession>N1QSU4</accession>
<dbReference type="EnsemblPlants" id="EMT01585">
    <property type="protein sequence ID" value="EMT01585"/>
    <property type="gene ID" value="F775_42517"/>
</dbReference>